<organism evidence="1 2">
    <name type="scientific">Alistipes onderdonkii</name>
    <dbReference type="NCBI Taxonomy" id="328813"/>
    <lineage>
        <taxon>Bacteria</taxon>
        <taxon>Pseudomonadati</taxon>
        <taxon>Bacteroidota</taxon>
        <taxon>Bacteroidia</taxon>
        <taxon>Bacteroidales</taxon>
        <taxon>Rikenellaceae</taxon>
        <taxon>Alistipes</taxon>
    </lineage>
</organism>
<protein>
    <submittedName>
        <fullName evidence="1">Uncharacterized protein</fullName>
    </submittedName>
</protein>
<comment type="caution">
    <text evidence="1">The sequence shown here is derived from an EMBL/GenBank/DDBJ whole genome shotgun (WGS) entry which is preliminary data.</text>
</comment>
<dbReference type="RefSeq" id="WP_217728901.1">
    <property type="nucleotide sequence ID" value="NZ_JAHOND010000013.1"/>
</dbReference>
<reference evidence="1" key="1">
    <citation type="submission" date="2022-06" db="EMBL/GenBank/DDBJ databases">
        <title>Isolation of gut microbiota from human fecal samples.</title>
        <authorList>
            <person name="Pamer E.G."/>
            <person name="Barat B."/>
            <person name="Waligurski E."/>
            <person name="Medina S."/>
            <person name="Paddock L."/>
            <person name="Mostad J."/>
        </authorList>
    </citation>
    <scope>NUCLEOTIDE SEQUENCE</scope>
    <source>
        <strain evidence="1">DFI.6.22</strain>
    </source>
</reference>
<evidence type="ECO:0000313" key="2">
    <source>
        <dbReference type="Proteomes" id="UP001205035"/>
    </source>
</evidence>
<dbReference type="EMBL" id="JANGBQ010000009">
    <property type="protein sequence ID" value="MCQ5082807.1"/>
    <property type="molecule type" value="Genomic_DNA"/>
</dbReference>
<name>A0AAJ1CDZ3_9BACT</name>
<dbReference type="Proteomes" id="UP001205035">
    <property type="component" value="Unassembled WGS sequence"/>
</dbReference>
<dbReference type="AlphaFoldDB" id="A0AAJ1CDZ3"/>
<sequence>MKKITNVRASEVEKVILREVQNGYKFLYKEDEIPIMAIGCDTEIEVFYTLVFEKN</sequence>
<proteinExistence type="predicted"/>
<gene>
    <name evidence="1" type="ORF">NE651_07870</name>
</gene>
<evidence type="ECO:0000313" key="1">
    <source>
        <dbReference type="EMBL" id="MCQ5082807.1"/>
    </source>
</evidence>
<accession>A0AAJ1CDZ3</accession>